<organism evidence="8 9">
    <name type="scientific">Draconibacterium orientale</name>
    <dbReference type="NCBI Taxonomy" id="1168034"/>
    <lineage>
        <taxon>Bacteria</taxon>
        <taxon>Pseudomonadati</taxon>
        <taxon>Bacteroidota</taxon>
        <taxon>Bacteroidia</taxon>
        <taxon>Marinilabiliales</taxon>
        <taxon>Prolixibacteraceae</taxon>
        <taxon>Draconibacterium</taxon>
    </lineage>
</organism>
<feature type="signal peptide" evidence="7">
    <location>
        <begin position="1"/>
        <end position="29"/>
    </location>
</feature>
<keyword evidence="7" id="KW-0732">Signal</keyword>
<evidence type="ECO:0000256" key="4">
    <source>
        <dbReference type="ARBA" id="ARBA00023136"/>
    </source>
</evidence>
<dbReference type="SUPFAM" id="SSF56954">
    <property type="entry name" value="Outer membrane efflux proteins (OEP)"/>
    <property type="match status" value="1"/>
</dbReference>
<keyword evidence="5" id="KW-0998">Cell outer membrane</keyword>
<keyword evidence="6" id="KW-0175">Coiled coil</keyword>
<protein>
    <recommendedName>
        <fullName evidence="10">Outer membrane protein, cobalt-zinc-cadmium efflux system</fullName>
    </recommendedName>
</protein>
<reference evidence="8 9" key="1">
    <citation type="submission" date="2014-03" db="EMBL/GenBank/DDBJ databases">
        <title>Complete genome sequence of a deeply braunched marine Bacteroidia bacterium Draconibacterium orientale type strain FH5T.</title>
        <authorList>
            <person name="Li X."/>
            <person name="Wang X."/>
            <person name="Xie Z."/>
            <person name="Du Z."/>
            <person name="Chen G."/>
        </authorList>
    </citation>
    <scope>NUCLEOTIDE SEQUENCE [LARGE SCALE GENOMIC DNA]</scope>
    <source>
        <strain evidence="8 9">FH5</strain>
    </source>
</reference>
<comment type="subcellular location">
    <subcellularLocation>
        <location evidence="1">Cell outer membrane</location>
    </subcellularLocation>
</comment>
<dbReference type="InterPro" id="IPR051906">
    <property type="entry name" value="TolC-like"/>
</dbReference>
<proteinExistence type="predicted"/>
<dbReference type="PANTHER" id="PTHR30026">
    <property type="entry name" value="OUTER MEMBRANE PROTEIN TOLC"/>
    <property type="match status" value="1"/>
</dbReference>
<evidence type="ECO:0008006" key="10">
    <source>
        <dbReference type="Google" id="ProtNLM"/>
    </source>
</evidence>
<dbReference type="EMBL" id="CP007451">
    <property type="protein sequence ID" value="AHW61656.1"/>
    <property type="molecule type" value="Genomic_DNA"/>
</dbReference>
<feature type="coiled-coil region" evidence="6">
    <location>
        <begin position="36"/>
        <end position="63"/>
    </location>
</feature>
<dbReference type="Gene3D" id="1.20.1600.10">
    <property type="entry name" value="Outer membrane efflux proteins (OEP)"/>
    <property type="match status" value="1"/>
</dbReference>
<keyword evidence="9" id="KW-1185">Reference proteome</keyword>
<keyword evidence="3" id="KW-0812">Transmembrane</keyword>
<sequence>MIVKFQKTMIRLTKFSLVFLLLLAGSVYAQDELLTIQQAVEQAIGYNAELNQMRARLVQKENEWRINTGVSAPEISYFKEGISDDPTAPFAEKRVAITQEVDFPLTSVYRVKALKQEVEAQKNVIVAKEKEINSQVKSKYIEVVYALYLQRSRENQLNLAQDLYNAVYTKFETGLGNGIDLANAEIQLDEARNDLDQSEWILHQARYGLFNVMGLPIEEQKYSIQFADTLYATDIDISQIQALAVQEEQPAYRASMNLLNASDYFLKEAKSNILPDVRFSLYKQDYGTGYDFNGFEIGLSIPIWYPFDQKGKIQMATARKEELLWNQKEIRLNMKKEIEYAWHNYSVSRSIVNRYHDSMQERSSKLQSMSLRAYQLGEIDLLELLNAQQIYLKSEQRYLTALRDYYMQLAALEQYLNQELIY</sequence>
<evidence type="ECO:0000313" key="8">
    <source>
        <dbReference type="EMBL" id="AHW61656.1"/>
    </source>
</evidence>
<evidence type="ECO:0000313" key="9">
    <source>
        <dbReference type="Proteomes" id="UP000023772"/>
    </source>
</evidence>
<dbReference type="PANTHER" id="PTHR30026:SF20">
    <property type="entry name" value="OUTER MEMBRANE PROTEIN TOLC"/>
    <property type="match status" value="1"/>
</dbReference>
<evidence type="ECO:0000256" key="5">
    <source>
        <dbReference type="ARBA" id="ARBA00023237"/>
    </source>
</evidence>
<evidence type="ECO:0000256" key="3">
    <source>
        <dbReference type="ARBA" id="ARBA00022692"/>
    </source>
</evidence>
<name>A0ABM5QCQ6_9BACT</name>
<evidence type="ECO:0000256" key="7">
    <source>
        <dbReference type="SAM" id="SignalP"/>
    </source>
</evidence>
<feature type="chain" id="PRO_5047433298" description="Outer membrane protein, cobalt-zinc-cadmium efflux system" evidence="7">
    <location>
        <begin position="30"/>
        <end position="422"/>
    </location>
</feature>
<gene>
    <name evidence="8" type="ORF">FH5T_05940</name>
</gene>
<evidence type="ECO:0000256" key="1">
    <source>
        <dbReference type="ARBA" id="ARBA00004442"/>
    </source>
</evidence>
<keyword evidence="4" id="KW-0472">Membrane</keyword>
<dbReference type="Proteomes" id="UP000023772">
    <property type="component" value="Chromosome"/>
</dbReference>
<keyword evidence="2" id="KW-1134">Transmembrane beta strand</keyword>
<evidence type="ECO:0000256" key="2">
    <source>
        <dbReference type="ARBA" id="ARBA00022452"/>
    </source>
</evidence>
<accession>A0ABM5QCQ6</accession>
<evidence type="ECO:0000256" key="6">
    <source>
        <dbReference type="SAM" id="Coils"/>
    </source>
</evidence>